<accession>A0A5B7G9V5</accession>
<protein>
    <submittedName>
        <fullName evidence="1">Uncharacterized protein</fullName>
    </submittedName>
</protein>
<dbReference type="EMBL" id="VSRR010012194">
    <property type="protein sequence ID" value="MPC54215.1"/>
    <property type="molecule type" value="Genomic_DNA"/>
</dbReference>
<keyword evidence="2" id="KW-1185">Reference proteome</keyword>
<comment type="caution">
    <text evidence="1">The sequence shown here is derived from an EMBL/GenBank/DDBJ whole genome shotgun (WGS) entry which is preliminary data.</text>
</comment>
<evidence type="ECO:0000313" key="2">
    <source>
        <dbReference type="Proteomes" id="UP000324222"/>
    </source>
</evidence>
<reference evidence="1 2" key="1">
    <citation type="submission" date="2019-05" db="EMBL/GenBank/DDBJ databases">
        <title>Another draft genome of Portunus trituberculatus and its Hox gene families provides insights of decapod evolution.</title>
        <authorList>
            <person name="Jeong J.-H."/>
            <person name="Song I."/>
            <person name="Kim S."/>
            <person name="Choi T."/>
            <person name="Kim D."/>
            <person name="Ryu S."/>
            <person name="Kim W."/>
        </authorList>
    </citation>
    <scope>NUCLEOTIDE SEQUENCE [LARGE SCALE GENOMIC DNA]</scope>
    <source>
        <tissue evidence="1">Muscle</tissue>
    </source>
</reference>
<organism evidence="1 2">
    <name type="scientific">Portunus trituberculatus</name>
    <name type="common">Swimming crab</name>
    <name type="synonym">Neptunus trituberculatus</name>
    <dbReference type="NCBI Taxonomy" id="210409"/>
    <lineage>
        <taxon>Eukaryota</taxon>
        <taxon>Metazoa</taxon>
        <taxon>Ecdysozoa</taxon>
        <taxon>Arthropoda</taxon>
        <taxon>Crustacea</taxon>
        <taxon>Multicrustacea</taxon>
        <taxon>Malacostraca</taxon>
        <taxon>Eumalacostraca</taxon>
        <taxon>Eucarida</taxon>
        <taxon>Decapoda</taxon>
        <taxon>Pleocyemata</taxon>
        <taxon>Brachyura</taxon>
        <taxon>Eubrachyura</taxon>
        <taxon>Portunoidea</taxon>
        <taxon>Portunidae</taxon>
        <taxon>Portuninae</taxon>
        <taxon>Portunus</taxon>
    </lineage>
</organism>
<gene>
    <name evidence="1" type="ORF">E2C01_048123</name>
</gene>
<sequence length="76" mass="8748">MGGYVMGVAGGLSEGRLAARMTLYLPPSVSLSRSMLDSHHQLLPHPSSHSTNHNPQHSHYCYYHYHYHHHHHHHHN</sequence>
<dbReference type="Proteomes" id="UP000324222">
    <property type="component" value="Unassembled WGS sequence"/>
</dbReference>
<name>A0A5B7G9V5_PORTR</name>
<dbReference type="AlphaFoldDB" id="A0A5B7G9V5"/>
<proteinExistence type="predicted"/>
<evidence type="ECO:0000313" key="1">
    <source>
        <dbReference type="EMBL" id="MPC54215.1"/>
    </source>
</evidence>